<dbReference type="GO" id="GO:1990756">
    <property type="term" value="F:ubiquitin-like ligase-substrate adaptor activity"/>
    <property type="evidence" value="ECO:0007669"/>
    <property type="project" value="Ensembl"/>
</dbReference>
<evidence type="ECO:0000313" key="4">
    <source>
        <dbReference type="Ensembl" id="ENSSHAP00000014604.1"/>
    </source>
</evidence>
<name>G3WGP9_SARHA</name>
<accession>G3WGP9</accession>
<feature type="region of interest" description="Disordered" evidence="2">
    <location>
        <begin position="407"/>
        <end position="430"/>
    </location>
</feature>
<dbReference type="GO" id="GO:0140112">
    <property type="term" value="P:extracellular vesicle biogenesis"/>
    <property type="evidence" value="ECO:0007669"/>
    <property type="project" value="Ensembl"/>
</dbReference>
<reference evidence="4 5" key="1">
    <citation type="journal article" date="2011" name="Proc. Natl. Acad. Sci. U.S.A.">
        <title>Genetic diversity and population structure of the endangered marsupial Sarcophilus harrisii (Tasmanian devil).</title>
        <authorList>
            <person name="Miller W."/>
            <person name="Hayes V.M."/>
            <person name="Ratan A."/>
            <person name="Petersen D.C."/>
            <person name="Wittekindt N.E."/>
            <person name="Miller J."/>
            <person name="Walenz B."/>
            <person name="Knight J."/>
            <person name="Qi J."/>
            <person name="Zhao F."/>
            <person name="Wang Q."/>
            <person name="Bedoya-Reina O.C."/>
            <person name="Katiyar N."/>
            <person name="Tomsho L.P."/>
            <person name="Kasson L.M."/>
            <person name="Hardie R.A."/>
            <person name="Woodbridge P."/>
            <person name="Tindall E.A."/>
            <person name="Bertelsen M.F."/>
            <person name="Dixon D."/>
            <person name="Pyecroft S."/>
            <person name="Helgen K.M."/>
            <person name="Lesk A.M."/>
            <person name="Pringle T.H."/>
            <person name="Patterson N."/>
            <person name="Zhang Y."/>
            <person name="Kreiss A."/>
            <person name="Woods G.M."/>
            <person name="Jones M.E."/>
            <person name="Schuster S.C."/>
        </authorList>
    </citation>
    <scope>NUCLEOTIDE SEQUENCE [LARGE SCALE GENOMIC DNA]</scope>
</reference>
<dbReference type="GO" id="GO:0042802">
    <property type="term" value="F:identical protein binding"/>
    <property type="evidence" value="ECO:0007669"/>
    <property type="project" value="Ensembl"/>
</dbReference>
<dbReference type="InterPro" id="IPR014756">
    <property type="entry name" value="Ig_E-set"/>
</dbReference>
<dbReference type="GO" id="GO:0031625">
    <property type="term" value="F:ubiquitin protein ligase binding"/>
    <property type="evidence" value="ECO:0007669"/>
    <property type="project" value="Ensembl"/>
</dbReference>
<dbReference type="Pfam" id="PF00339">
    <property type="entry name" value="Arrestin_N"/>
    <property type="match status" value="1"/>
</dbReference>
<dbReference type="GO" id="GO:0031410">
    <property type="term" value="C:cytoplasmic vesicle"/>
    <property type="evidence" value="ECO:0007669"/>
    <property type="project" value="Ensembl"/>
</dbReference>
<organism evidence="4 5">
    <name type="scientific">Sarcophilus harrisii</name>
    <name type="common">Tasmanian devil</name>
    <name type="synonym">Sarcophilus laniarius</name>
    <dbReference type="NCBI Taxonomy" id="9305"/>
    <lineage>
        <taxon>Eukaryota</taxon>
        <taxon>Metazoa</taxon>
        <taxon>Chordata</taxon>
        <taxon>Craniata</taxon>
        <taxon>Vertebrata</taxon>
        <taxon>Euteleostomi</taxon>
        <taxon>Mammalia</taxon>
        <taxon>Metatheria</taxon>
        <taxon>Dasyuromorphia</taxon>
        <taxon>Dasyuridae</taxon>
        <taxon>Sarcophilus</taxon>
    </lineage>
</organism>
<dbReference type="GO" id="GO:0016567">
    <property type="term" value="P:protein ubiquitination"/>
    <property type="evidence" value="ECO:0007669"/>
    <property type="project" value="Ensembl"/>
</dbReference>
<feature type="domain" description="Arrestin C-terminal-like" evidence="3">
    <location>
        <begin position="162"/>
        <end position="286"/>
    </location>
</feature>
<dbReference type="eggNOG" id="KOG3780">
    <property type="taxonomic scope" value="Eukaryota"/>
</dbReference>
<dbReference type="GeneTree" id="ENSGT00940000159652"/>
<feature type="region of interest" description="Disordered" evidence="2">
    <location>
        <begin position="307"/>
        <end position="373"/>
    </location>
</feature>
<keyword evidence="5" id="KW-1185">Reference proteome</keyword>
<dbReference type="InterPro" id="IPR011022">
    <property type="entry name" value="Arrestin_C-like"/>
</dbReference>
<dbReference type="SMART" id="SM01017">
    <property type="entry name" value="Arrestin_C"/>
    <property type="match status" value="1"/>
</dbReference>
<comment type="similarity">
    <text evidence="1">Belongs to the arrestin family.</text>
</comment>
<dbReference type="PANTHER" id="PTHR11188">
    <property type="entry name" value="ARRESTIN DOMAIN CONTAINING PROTEIN"/>
    <property type="match status" value="1"/>
</dbReference>
<dbReference type="InterPro" id="IPR011021">
    <property type="entry name" value="Arrestin-like_N"/>
</dbReference>
<dbReference type="KEGG" id="shr:100923645"/>
<dbReference type="GeneID" id="100923645"/>
<dbReference type="OMA" id="TLMLKTR"/>
<reference evidence="4" key="2">
    <citation type="submission" date="2025-08" db="UniProtKB">
        <authorList>
            <consortium name="Ensembl"/>
        </authorList>
    </citation>
    <scope>IDENTIFICATION</scope>
</reference>
<evidence type="ECO:0000259" key="3">
    <source>
        <dbReference type="SMART" id="SM01017"/>
    </source>
</evidence>
<protein>
    <submittedName>
        <fullName evidence="4">Arrestin domain containing 1</fullName>
    </submittedName>
</protein>
<feature type="compositionally biased region" description="Polar residues" evidence="2">
    <location>
        <begin position="329"/>
        <end position="340"/>
    </location>
</feature>
<dbReference type="GO" id="GO:0015031">
    <property type="term" value="P:protein transport"/>
    <property type="evidence" value="ECO:0007669"/>
    <property type="project" value="Ensembl"/>
</dbReference>
<dbReference type="GO" id="GO:1990763">
    <property type="term" value="F:arrestin family protein binding"/>
    <property type="evidence" value="ECO:0007669"/>
    <property type="project" value="Ensembl"/>
</dbReference>
<dbReference type="GO" id="GO:0006511">
    <property type="term" value="P:ubiquitin-dependent protein catabolic process"/>
    <property type="evidence" value="ECO:0007669"/>
    <property type="project" value="Ensembl"/>
</dbReference>
<dbReference type="FunCoup" id="G3WGP9">
    <property type="interactions" value="264"/>
</dbReference>
<dbReference type="Ensembl" id="ENSSHAT00000014726.2">
    <property type="protein sequence ID" value="ENSSHAP00000014604.1"/>
    <property type="gene ID" value="ENSSHAG00000012468.2"/>
</dbReference>
<dbReference type="GO" id="GO:0045746">
    <property type="term" value="P:negative regulation of Notch signaling pathway"/>
    <property type="evidence" value="ECO:0007669"/>
    <property type="project" value="Ensembl"/>
</dbReference>
<evidence type="ECO:0000313" key="5">
    <source>
        <dbReference type="Proteomes" id="UP000007648"/>
    </source>
</evidence>
<dbReference type="GO" id="GO:0005886">
    <property type="term" value="C:plasma membrane"/>
    <property type="evidence" value="ECO:0007669"/>
    <property type="project" value="Ensembl"/>
</dbReference>
<dbReference type="GO" id="GO:1903561">
    <property type="term" value="C:extracellular vesicle"/>
    <property type="evidence" value="ECO:0007669"/>
    <property type="project" value="Ensembl"/>
</dbReference>
<dbReference type="Gene3D" id="2.60.40.640">
    <property type="match status" value="2"/>
</dbReference>
<proteinExistence type="inferred from homology"/>
<sequence length="430" mass="46267">MGKLQLFEIYLSNSRVIYSPGEPLSGTVNLRLGAALPYRAIRVTCIGSCGVSSKANDTSWTVEEAYFNSTLSLADKGTLSPGEHAFPFQFLLPTTAPTSFEGPFGKIVHQLRAVIDTPRFSKDHKCSRIFYILNPLNLNTLPDIEQPNEATTTKKFSYKLVKSGSVILTASTDLRGYVVGQAVQLRADIDNQSGKDTGPVVASLLQKVSYKAKRWIYDLRTIAEVEGSGVKAWKRAEWREQILVPALPQSVLPGCSLIHIDYFIQVSLKAPEATVNLPLFIGNIAVNSPPLSTGLCLSGLPPPLVPTAPPEDLDTAASGPCPVAHVSLPTKSHSQQQQPSARPFSYMAGPSSPEAEPGPEEGSPGRRQPPLCLSTGATVPYFAEGPVVPMPTASNLILPPEYSTWDYPYEAPPSYEQSCSSANPGLSNGN</sequence>
<dbReference type="RefSeq" id="XP_003757596.1">
    <property type="nucleotide sequence ID" value="XM_003757548.4"/>
</dbReference>
<feature type="compositionally biased region" description="Polar residues" evidence="2">
    <location>
        <begin position="415"/>
        <end position="430"/>
    </location>
</feature>
<dbReference type="STRING" id="9305.ENSSHAP00000014604"/>
<gene>
    <name evidence="4" type="primary">ARRDC1</name>
</gene>
<dbReference type="Pfam" id="PF02752">
    <property type="entry name" value="Arrestin_C"/>
    <property type="match status" value="1"/>
</dbReference>
<dbReference type="PANTHER" id="PTHR11188:SF176">
    <property type="entry name" value="ARRESTIN DOMAIN-CONTAINING PROTEIN 1"/>
    <property type="match status" value="1"/>
</dbReference>
<dbReference type="OrthoDB" id="7785529at2759"/>
<dbReference type="HOGENOM" id="CLU_051966_0_0_1"/>
<dbReference type="AlphaFoldDB" id="G3WGP9"/>
<dbReference type="InterPro" id="IPR014752">
    <property type="entry name" value="Arrestin-like_C"/>
</dbReference>
<dbReference type="GO" id="GO:0006858">
    <property type="term" value="P:extracellular transport"/>
    <property type="evidence" value="ECO:0007669"/>
    <property type="project" value="Ensembl"/>
</dbReference>
<dbReference type="CTD" id="92714"/>
<evidence type="ECO:0000256" key="1">
    <source>
        <dbReference type="ARBA" id="ARBA00005298"/>
    </source>
</evidence>
<dbReference type="SUPFAM" id="SSF81296">
    <property type="entry name" value="E set domains"/>
    <property type="match status" value="2"/>
</dbReference>
<dbReference type="InParanoid" id="G3WGP9"/>
<evidence type="ECO:0000256" key="2">
    <source>
        <dbReference type="SAM" id="MobiDB-lite"/>
    </source>
</evidence>
<dbReference type="Proteomes" id="UP000007648">
    <property type="component" value="Unassembled WGS sequence"/>
</dbReference>
<dbReference type="InterPro" id="IPR050357">
    <property type="entry name" value="Arrestin_domain-protein"/>
</dbReference>
<reference evidence="4" key="3">
    <citation type="submission" date="2025-09" db="UniProtKB">
        <authorList>
            <consortium name="Ensembl"/>
        </authorList>
    </citation>
    <scope>IDENTIFICATION</scope>
</reference>